<sequence length="96" mass="10986">MSGNCFVSEKHISILTDMLVQAKTSARIGQELRETQWYTWPFLILRELARNPDQRSVIWFHEEVGNSGKTHLSKYIVAALNGISFENGKSNDIKYA</sequence>
<evidence type="ECO:0000313" key="2">
    <source>
        <dbReference type="Proteomes" id="UP000735302"/>
    </source>
</evidence>
<dbReference type="AlphaFoldDB" id="A0AAV4A6Y7"/>
<dbReference type="EMBL" id="BLXT01003556">
    <property type="protein sequence ID" value="GFO01994.1"/>
    <property type="molecule type" value="Genomic_DNA"/>
</dbReference>
<evidence type="ECO:0000313" key="1">
    <source>
        <dbReference type="EMBL" id="GFO01994.1"/>
    </source>
</evidence>
<keyword evidence="2" id="KW-1185">Reference proteome</keyword>
<dbReference type="Proteomes" id="UP000735302">
    <property type="component" value="Unassembled WGS sequence"/>
</dbReference>
<gene>
    <name evidence="1" type="ORF">PoB_002849900</name>
</gene>
<reference evidence="1 2" key="1">
    <citation type="journal article" date="2021" name="Elife">
        <title>Chloroplast acquisition without the gene transfer in kleptoplastic sea slugs, Plakobranchus ocellatus.</title>
        <authorList>
            <person name="Maeda T."/>
            <person name="Takahashi S."/>
            <person name="Yoshida T."/>
            <person name="Shimamura S."/>
            <person name="Takaki Y."/>
            <person name="Nagai Y."/>
            <person name="Toyoda A."/>
            <person name="Suzuki Y."/>
            <person name="Arimoto A."/>
            <person name="Ishii H."/>
            <person name="Satoh N."/>
            <person name="Nishiyama T."/>
            <person name="Hasebe M."/>
            <person name="Maruyama T."/>
            <person name="Minagawa J."/>
            <person name="Obokata J."/>
            <person name="Shigenobu S."/>
        </authorList>
    </citation>
    <scope>NUCLEOTIDE SEQUENCE [LARGE SCALE GENOMIC DNA]</scope>
</reference>
<name>A0AAV4A6Y7_9GAST</name>
<accession>A0AAV4A6Y7</accession>
<proteinExistence type="predicted"/>
<comment type="caution">
    <text evidence="1">The sequence shown here is derived from an EMBL/GenBank/DDBJ whole genome shotgun (WGS) entry which is preliminary data.</text>
</comment>
<protein>
    <submittedName>
        <fullName evidence="1">Replication-associated protein</fullName>
    </submittedName>
</protein>
<organism evidence="1 2">
    <name type="scientific">Plakobranchus ocellatus</name>
    <dbReference type="NCBI Taxonomy" id="259542"/>
    <lineage>
        <taxon>Eukaryota</taxon>
        <taxon>Metazoa</taxon>
        <taxon>Spiralia</taxon>
        <taxon>Lophotrochozoa</taxon>
        <taxon>Mollusca</taxon>
        <taxon>Gastropoda</taxon>
        <taxon>Heterobranchia</taxon>
        <taxon>Euthyneura</taxon>
        <taxon>Panpulmonata</taxon>
        <taxon>Sacoglossa</taxon>
        <taxon>Placobranchoidea</taxon>
        <taxon>Plakobranchidae</taxon>
        <taxon>Plakobranchus</taxon>
    </lineage>
</organism>